<evidence type="ECO:0000256" key="2">
    <source>
        <dbReference type="ARBA" id="ARBA00022840"/>
    </source>
</evidence>
<dbReference type="GO" id="GO:0005524">
    <property type="term" value="F:ATP binding"/>
    <property type="evidence" value="ECO:0007669"/>
    <property type="project" value="UniProtKB-KW"/>
</dbReference>
<dbReference type="OrthoDB" id="6421666at2"/>
<proteinExistence type="predicted"/>
<keyword evidence="1" id="KW-0547">Nucleotide-binding</keyword>
<dbReference type="SUPFAM" id="SSF52540">
    <property type="entry name" value="P-loop containing nucleoside triphosphate hydrolases"/>
    <property type="match status" value="1"/>
</dbReference>
<feature type="domain" description="Zeta toxin" evidence="3">
    <location>
        <begin position="29"/>
        <end position="216"/>
    </location>
</feature>
<organism evidence="4 5">
    <name type="scientific">Pseudidiomarina atlantica</name>
    <dbReference type="NCBI Taxonomy" id="1517416"/>
    <lineage>
        <taxon>Bacteria</taxon>
        <taxon>Pseudomonadati</taxon>
        <taxon>Pseudomonadota</taxon>
        <taxon>Gammaproteobacteria</taxon>
        <taxon>Alteromonadales</taxon>
        <taxon>Idiomarinaceae</taxon>
        <taxon>Pseudidiomarina</taxon>
    </lineage>
</organism>
<evidence type="ECO:0000256" key="1">
    <source>
        <dbReference type="ARBA" id="ARBA00022741"/>
    </source>
</evidence>
<keyword evidence="5" id="KW-1185">Reference proteome</keyword>
<comment type="caution">
    <text evidence="4">The sequence shown here is derived from an EMBL/GenBank/DDBJ whole genome shotgun (WGS) entry which is preliminary data.</text>
</comment>
<sequence length="237" mass="27346">MIKLSPDEEQIAAQAVMFAKTNRTQIARTLTDKLRFPAEKKPVSVFMAGSPGAGKTEASKLFLEEIGASNVIRLDPDDLRHYFDAYQGSNSYLFQSAVSLIVERTLDFAFRNGQSFLLDGTLSNYDIAHRNIERSLQKSRHVLIMFVYQKPEFAWEFVQAREKEEGRRIEPSVFVDQFLGAQTVVNELKGEFGSRIQVDLLVKNNKGHTRFYHDNVDEIERYITERYTRQQLLELIE</sequence>
<dbReference type="Proteomes" id="UP000053718">
    <property type="component" value="Unassembled WGS sequence"/>
</dbReference>
<dbReference type="InterPro" id="IPR010488">
    <property type="entry name" value="Zeta_toxin_domain"/>
</dbReference>
<evidence type="ECO:0000313" key="5">
    <source>
        <dbReference type="Proteomes" id="UP000053718"/>
    </source>
</evidence>
<dbReference type="GO" id="GO:0016301">
    <property type="term" value="F:kinase activity"/>
    <property type="evidence" value="ECO:0007669"/>
    <property type="project" value="InterPro"/>
</dbReference>
<dbReference type="InterPro" id="IPR027417">
    <property type="entry name" value="P-loop_NTPase"/>
</dbReference>
<keyword evidence="2" id="KW-0067">ATP-binding</keyword>
<evidence type="ECO:0000313" key="4">
    <source>
        <dbReference type="EMBL" id="KFZ28386.1"/>
    </source>
</evidence>
<dbReference type="eggNOG" id="COG4185">
    <property type="taxonomic scope" value="Bacteria"/>
</dbReference>
<protein>
    <recommendedName>
        <fullName evidence="3">Zeta toxin domain-containing protein</fullName>
    </recommendedName>
</protein>
<name>A0A094J736_9GAMM</name>
<dbReference type="Pfam" id="PF06414">
    <property type="entry name" value="Zeta_toxin"/>
    <property type="match status" value="1"/>
</dbReference>
<dbReference type="RefSeq" id="WP_034732851.1">
    <property type="nucleotide sequence ID" value="NZ_JPIN01000008.1"/>
</dbReference>
<gene>
    <name evidence="4" type="ORF">IDAT_08725</name>
</gene>
<accession>A0A094J736</accession>
<dbReference type="STRING" id="1517416.IDAT_08725"/>
<dbReference type="EMBL" id="JPIN01000008">
    <property type="protein sequence ID" value="KFZ28386.1"/>
    <property type="molecule type" value="Genomic_DNA"/>
</dbReference>
<dbReference type="Gene3D" id="3.40.50.300">
    <property type="entry name" value="P-loop containing nucleotide triphosphate hydrolases"/>
    <property type="match status" value="1"/>
</dbReference>
<dbReference type="AlphaFoldDB" id="A0A094J736"/>
<reference evidence="4 5" key="1">
    <citation type="submission" date="2014-06" db="EMBL/GenBank/DDBJ databases">
        <title>Draft genome sequence of Idiomarina sp. MCCC 1A10513.</title>
        <authorList>
            <person name="Du J."/>
            <person name="Lai Q."/>
            <person name="Shao Z."/>
        </authorList>
    </citation>
    <scope>NUCLEOTIDE SEQUENCE [LARGE SCALE GENOMIC DNA]</scope>
    <source>
        <strain evidence="4 5">MCCC 1A10513</strain>
    </source>
</reference>
<evidence type="ECO:0000259" key="3">
    <source>
        <dbReference type="Pfam" id="PF06414"/>
    </source>
</evidence>